<dbReference type="InterPro" id="IPR036188">
    <property type="entry name" value="FAD/NAD-bd_sf"/>
</dbReference>
<feature type="domain" description="FAD dependent oxidoreductase" evidence="1">
    <location>
        <begin position="207"/>
        <end position="282"/>
    </location>
</feature>
<name>A0A4P9C3L9_EUBML</name>
<dbReference type="PIRSF" id="PIRSF038984">
    <property type="entry name" value="FAD_binding_protein"/>
    <property type="match status" value="1"/>
</dbReference>
<dbReference type="SUPFAM" id="SSF51905">
    <property type="entry name" value="FAD/NAD(P)-binding domain"/>
    <property type="match status" value="1"/>
</dbReference>
<evidence type="ECO:0000313" key="3">
    <source>
        <dbReference type="EMBL" id="QCT69968.1"/>
    </source>
</evidence>
<gene>
    <name evidence="3" type="ORF">CPZ25_001140</name>
</gene>
<dbReference type="PANTHER" id="PTHR42842">
    <property type="entry name" value="FAD/NAD(P)-BINDING OXIDOREDUCTASE"/>
    <property type="match status" value="1"/>
</dbReference>
<dbReference type="Pfam" id="PF01266">
    <property type="entry name" value="DAO"/>
    <property type="match status" value="1"/>
</dbReference>
<dbReference type="Pfam" id="PF21688">
    <property type="entry name" value="FAD-depend_C"/>
    <property type="match status" value="1"/>
</dbReference>
<dbReference type="InterPro" id="IPR006076">
    <property type="entry name" value="FAD-dep_OxRdtase"/>
</dbReference>
<dbReference type="KEGG" id="emt:CPZ25_001140"/>
<keyword evidence="4" id="KW-1185">Reference proteome</keyword>
<protein>
    <submittedName>
        <fullName evidence="3">FAD-dependent oxidoreductase</fullName>
    </submittedName>
</protein>
<organism evidence="3 4">
    <name type="scientific">Eubacterium maltosivorans</name>
    <dbReference type="NCBI Taxonomy" id="2041044"/>
    <lineage>
        <taxon>Bacteria</taxon>
        <taxon>Bacillati</taxon>
        <taxon>Bacillota</taxon>
        <taxon>Clostridia</taxon>
        <taxon>Eubacteriales</taxon>
        <taxon>Eubacteriaceae</taxon>
        <taxon>Eubacterium</taxon>
    </lineage>
</organism>
<dbReference type="InterPro" id="IPR028348">
    <property type="entry name" value="FAD-binding_protein"/>
</dbReference>
<dbReference type="Gene3D" id="3.30.70.2700">
    <property type="match status" value="1"/>
</dbReference>
<evidence type="ECO:0000313" key="4">
    <source>
        <dbReference type="Proteomes" id="UP000218387"/>
    </source>
</evidence>
<dbReference type="EMBL" id="CP029487">
    <property type="protein sequence ID" value="QCT69968.1"/>
    <property type="molecule type" value="Genomic_DNA"/>
</dbReference>
<reference evidence="3 4" key="1">
    <citation type="submission" date="2018-05" db="EMBL/GenBank/DDBJ databases">
        <title>Genome comparison of Eubacterium sp.</title>
        <authorList>
            <person name="Feng Y."/>
            <person name="Sanchez-Andrea I."/>
            <person name="Stams A.J.M."/>
            <person name="De Vos W.M."/>
        </authorList>
    </citation>
    <scope>NUCLEOTIDE SEQUENCE [LARGE SCALE GENOMIC DNA]</scope>
    <source>
        <strain evidence="3 4">YI</strain>
    </source>
</reference>
<dbReference type="InterPro" id="IPR049516">
    <property type="entry name" value="FAD-depend_C"/>
</dbReference>
<dbReference type="Proteomes" id="UP000218387">
    <property type="component" value="Chromosome"/>
</dbReference>
<accession>A0A4P9C3L9</accession>
<dbReference type="PANTHER" id="PTHR42842:SF3">
    <property type="entry name" value="FAD_NAD(P)-BINDING OXIDOREDUCTASE FAMILY PROTEIN"/>
    <property type="match status" value="1"/>
</dbReference>
<dbReference type="AlphaFoldDB" id="A0A4P9C3L9"/>
<evidence type="ECO:0000259" key="2">
    <source>
        <dbReference type="Pfam" id="PF21688"/>
    </source>
</evidence>
<sequence length="523" mass="56575">MYNYRITNIRLELNQGWSALPEKVEKACGLSAGTLAESDIAVRKESLDARKKKDIHRVLTLDFKYCGKLPARGRKRVSAAPDLRPRAIAPGEKPLAGRPLVVGFGPCGIFAALSLAEAGYAPIVVERGRPMEQRVADVDAFWQEGKLDPESNVLFGEGGAGTFSDGKLTTGIKDPHIHQVLTSFVDAGAPEDIAYAQKPHIGTDILRKVVVALRKRIEAAGGEIHFNTQMTGFEQNENGELVSVELKTGEEKWKHSTNAVVLALGHSARDTFRALKDMGIPMAQKPLSIGVRLEHPQRIIDQAQYGGQTGLPPASYKLSCRAQNGRGVYSFCMCPGGEVVTASTQPGMVCVNGMSNRNRDSGTANAGILVDVRTTDFPSTDVLAGIEFQEYWERRAFEYGGGRFAPPRCSFAEFRDNTGRGPEVAACLPDFAAEALREAIPVFGKRIRGFDSDKACVTAVETRSSSPVRILRNDDYESALKGLYPAGEGAGYAGGITSAACDGLRVAEAIVRRFAPFLDKVKL</sequence>
<feature type="domain" description="FAD-dependent protein C-terminal" evidence="2">
    <location>
        <begin position="286"/>
        <end position="464"/>
    </location>
</feature>
<dbReference type="RefSeq" id="WP_096919408.1">
    <property type="nucleotide sequence ID" value="NZ_CP029487.1"/>
</dbReference>
<evidence type="ECO:0000259" key="1">
    <source>
        <dbReference type="Pfam" id="PF01266"/>
    </source>
</evidence>
<proteinExistence type="predicted"/>
<dbReference type="Gene3D" id="3.50.50.60">
    <property type="entry name" value="FAD/NAD(P)-binding domain"/>
    <property type="match status" value="2"/>
</dbReference>